<keyword evidence="1" id="KW-0472">Membrane</keyword>
<name>V6LZ97_9EUKA</name>
<proteinExistence type="predicted"/>
<dbReference type="AlphaFoldDB" id="V6LZ97"/>
<reference evidence="2" key="1">
    <citation type="journal article" date="2014" name="PLoS Genet.">
        <title>The Genome of Spironucleus salmonicida Highlights a Fish Pathogen Adapted to Fluctuating Environments.</title>
        <authorList>
            <person name="Xu F."/>
            <person name="Jerlstrom-Hultqvist J."/>
            <person name="Einarsson E."/>
            <person name="Astvaldsson A."/>
            <person name="Svard S.G."/>
            <person name="Andersson J.O."/>
        </authorList>
    </citation>
    <scope>NUCLEOTIDE SEQUENCE</scope>
</reference>
<gene>
    <name evidence="2" type="ORF">SS50377_10669</name>
</gene>
<organism evidence="2">
    <name type="scientific">Spironucleus salmonicida</name>
    <dbReference type="NCBI Taxonomy" id="348837"/>
    <lineage>
        <taxon>Eukaryota</taxon>
        <taxon>Metamonada</taxon>
        <taxon>Diplomonadida</taxon>
        <taxon>Hexamitidae</taxon>
        <taxon>Hexamitinae</taxon>
        <taxon>Spironucleus</taxon>
    </lineage>
</organism>
<accession>V6LZ97</accession>
<dbReference type="EMBL" id="KI545962">
    <property type="protein sequence ID" value="EST49066.1"/>
    <property type="molecule type" value="Genomic_DNA"/>
</dbReference>
<evidence type="ECO:0000313" key="2">
    <source>
        <dbReference type="EMBL" id="EST49066.1"/>
    </source>
</evidence>
<protein>
    <submittedName>
        <fullName evidence="2">Transmembrane domain-containing protein</fullName>
    </submittedName>
</protein>
<sequence>MMHISAVEFGINLISSAIWAQFITAVGDYQIARNNSYAISPLAIILQSIALVIVFFSLLYFNMRSSYWDHRDNTKLSEVQTSQTGVRRFFESRKEHKKFFGNAARSSQYSKFVPTTNYQRLKQLQVNQLQAKPGNQYSSTDQLSPLTIPKQTEDYITELSPKQVLYIKQFDTCVTKLPPKHRGIAVPKLQLASEKILSIQAKSDPNFRATYSLQQLE</sequence>
<feature type="transmembrane region" description="Helical" evidence="1">
    <location>
        <begin position="12"/>
        <end position="32"/>
    </location>
</feature>
<keyword evidence="1 2" id="KW-0812">Transmembrane</keyword>
<feature type="transmembrane region" description="Helical" evidence="1">
    <location>
        <begin position="38"/>
        <end position="61"/>
    </location>
</feature>
<keyword evidence="1" id="KW-1133">Transmembrane helix</keyword>
<evidence type="ECO:0000256" key="1">
    <source>
        <dbReference type="SAM" id="Phobius"/>
    </source>
</evidence>
<dbReference type="VEuPathDB" id="GiardiaDB:SS50377_27777"/>